<keyword evidence="6" id="KW-1185">Reference proteome</keyword>
<evidence type="ECO:0000256" key="3">
    <source>
        <dbReference type="ARBA" id="ARBA00023125"/>
    </source>
</evidence>
<organism evidence="5 6">
    <name type="scientific">Secundilactobacillus kimchicus JCM 15530</name>
    <dbReference type="NCBI Taxonomy" id="1302272"/>
    <lineage>
        <taxon>Bacteria</taxon>
        <taxon>Bacillati</taxon>
        <taxon>Bacillota</taxon>
        <taxon>Bacilli</taxon>
        <taxon>Lactobacillales</taxon>
        <taxon>Lactobacillaceae</taxon>
        <taxon>Secundilactobacillus</taxon>
    </lineage>
</organism>
<name>A0A0R1HY47_9LACO</name>
<feature type="domain" description="Type I restriction modification DNA specificity" evidence="4">
    <location>
        <begin position="59"/>
        <end position="154"/>
    </location>
</feature>
<comment type="caution">
    <text evidence="5">The sequence shown here is derived from an EMBL/GenBank/DDBJ whole genome shotgun (WGS) entry which is preliminary data.</text>
</comment>
<gene>
    <name evidence="5" type="ORF">FC96_GL001462</name>
</gene>
<dbReference type="SUPFAM" id="SSF116734">
    <property type="entry name" value="DNA methylase specificity domain"/>
    <property type="match status" value="1"/>
</dbReference>
<evidence type="ECO:0000256" key="2">
    <source>
        <dbReference type="ARBA" id="ARBA00022747"/>
    </source>
</evidence>
<dbReference type="Gene3D" id="3.90.220.20">
    <property type="entry name" value="DNA methylase specificity domains"/>
    <property type="match status" value="1"/>
</dbReference>
<dbReference type="InterPro" id="IPR044946">
    <property type="entry name" value="Restrct_endonuc_typeI_TRD_sf"/>
</dbReference>
<protein>
    <recommendedName>
        <fullName evidence="4">Type I restriction modification DNA specificity domain-containing protein</fullName>
    </recommendedName>
</protein>
<reference evidence="5 6" key="1">
    <citation type="journal article" date="2015" name="Genome Announc.">
        <title>Expanding the biotechnology potential of lactobacilli through comparative genomics of 213 strains and associated genera.</title>
        <authorList>
            <person name="Sun Z."/>
            <person name="Harris H.M."/>
            <person name="McCann A."/>
            <person name="Guo C."/>
            <person name="Argimon S."/>
            <person name="Zhang W."/>
            <person name="Yang X."/>
            <person name="Jeffery I.B."/>
            <person name="Cooney J.C."/>
            <person name="Kagawa T.F."/>
            <person name="Liu W."/>
            <person name="Song Y."/>
            <person name="Salvetti E."/>
            <person name="Wrobel A."/>
            <person name="Rasinkangas P."/>
            <person name="Parkhill J."/>
            <person name="Rea M.C."/>
            <person name="O'Sullivan O."/>
            <person name="Ritari J."/>
            <person name="Douillard F.P."/>
            <person name="Paul Ross R."/>
            <person name="Yang R."/>
            <person name="Briner A.E."/>
            <person name="Felis G.E."/>
            <person name="de Vos W.M."/>
            <person name="Barrangou R."/>
            <person name="Klaenhammer T.R."/>
            <person name="Caufield P.W."/>
            <person name="Cui Y."/>
            <person name="Zhang H."/>
            <person name="O'Toole P.W."/>
        </authorList>
    </citation>
    <scope>NUCLEOTIDE SEQUENCE [LARGE SCALE GENOMIC DNA]</scope>
    <source>
        <strain evidence="5 6">JCM 15530</strain>
    </source>
</reference>
<dbReference type="AlphaFoldDB" id="A0A0R1HY47"/>
<dbReference type="InterPro" id="IPR000055">
    <property type="entry name" value="Restrct_endonuc_typeI_TRD"/>
</dbReference>
<dbReference type="STRING" id="1302272.FC96_GL001462"/>
<evidence type="ECO:0000259" key="4">
    <source>
        <dbReference type="Pfam" id="PF01420"/>
    </source>
</evidence>
<sequence>MKARNCDLQFDRSAGLVGASMRDAQISDSSTDEYLKTYNIIHLGEMIFEGHSSKEYKSGRFVVNDYRPGIVSHVFDVFQFKKKVDISFSKRYFHSERVMGKILQRSTSSARMLNALDLPQFLKQNIHLPALQEQKKIGDLFNGIDTLIASNQRKQLPRKIHLEEPP</sequence>
<keyword evidence="3" id="KW-0238">DNA-binding</keyword>
<dbReference type="PATRIC" id="fig|1302272.5.peg.1474"/>
<comment type="similarity">
    <text evidence="1">Belongs to the type-I restriction system S methylase family.</text>
</comment>
<evidence type="ECO:0000313" key="6">
    <source>
        <dbReference type="Proteomes" id="UP000050911"/>
    </source>
</evidence>
<dbReference type="GO" id="GO:0009307">
    <property type="term" value="P:DNA restriction-modification system"/>
    <property type="evidence" value="ECO:0007669"/>
    <property type="project" value="UniProtKB-KW"/>
</dbReference>
<dbReference type="EMBL" id="AZCX01000003">
    <property type="protein sequence ID" value="KRK48362.1"/>
    <property type="molecule type" value="Genomic_DNA"/>
</dbReference>
<proteinExistence type="inferred from homology"/>
<dbReference type="Pfam" id="PF01420">
    <property type="entry name" value="Methylase_S"/>
    <property type="match status" value="1"/>
</dbReference>
<evidence type="ECO:0000256" key="1">
    <source>
        <dbReference type="ARBA" id="ARBA00010923"/>
    </source>
</evidence>
<dbReference type="GO" id="GO:0003677">
    <property type="term" value="F:DNA binding"/>
    <property type="evidence" value="ECO:0007669"/>
    <property type="project" value="UniProtKB-KW"/>
</dbReference>
<accession>A0A0R1HY47</accession>
<keyword evidence="2" id="KW-0680">Restriction system</keyword>
<evidence type="ECO:0000313" key="5">
    <source>
        <dbReference type="EMBL" id="KRK48362.1"/>
    </source>
</evidence>
<dbReference type="Proteomes" id="UP000050911">
    <property type="component" value="Unassembled WGS sequence"/>
</dbReference>